<dbReference type="EMBL" id="WHZU01000007">
    <property type="protein sequence ID" value="NEH11574.1"/>
    <property type="molecule type" value="Genomic_DNA"/>
</dbReference>
<dbReference type="Proteomes" id="UP000475155">
    <property type="component" value="Unassembled WGS sequence"/>
</dbReference>
<reference evidence="3 4" key="1">
    <citation type="submission" date="2019-10" db="EMBL/GenBank/DDBJ databases">
        <title>Bifidobacterium from non-human primates.</title>
        <authorList>
            <person name="Modesto M."/>
        </authorList>
    </citation>
    <scope>NUCLEOTIDE SEQUENCE [LARGE SCALE GENOMIC DNA]</scope>
    <source>
        <strain evidence="3 4">SMA1</strain>
    </source>
</reference>
<comment type="caution">
    <text evidence="3">The sequence shown here is derived from an EMBL/GenBank/DDBJ whole genome shotgun (WGS) entry which is preliminary data.</text>
</comment>
<proteinExistence type="predicted"/>
<evidence type="ECO:0000259" key="2">
    <source>
        <dbReference type="Pfam" id="PF20234"/>
    </source>
</evidence>
<feature type="chain" id="PRO_5046914656" description="DUF6591 domain-containing protein" evidence="1">
    <location>
        <begin position="24"/>
        <end position="286"/>
    </location>
</feature>
<evidence type="ECO:0000313" key="4">
    <source>
        <dbReference type="Proteomes" id="UP000475155"/>
    </source>
</evidence>
<dbReference type="RefSeq" id="WP_163200403.1">
    <property type="nucleotide sequence ID" value="NZ_WHZU01000007.1"/>
</dbReference>
<sequence length="286" mass="30833">MTMKTMMRGVVACLAAASMAALAGCGSGTGNAGGDSAKSTTAAVKKLDLSKIEYSVESTPIDGKRQLAMSYTNDTGFAIASVQVAYRQKSDVTEEQKTAAFAELRKGGMDDDGYSSSKDLPLKCTSDRLVESGGTVENQGCDVGGWKAVGDFLPIMEPDVMTVVYFKSANKIGQATYDLVNRKTTIDSEVKDAVNWKDDALTRTLPKPKSKLVIDNYAHKTAVSYDAYGISRDQFKQYIEACKEKGFTEDSSYDTSAYLNGESGSRLSLNYDADEQSMSIQLTAKQ</sequence>
<keyword evidence="1" id="KW-0732">Signal</keyword>
<feature type="signal peptide" evidence="1">
    <location>
        <begin position="1"/>
        <end position="23"/>
    </location>
</feature>
<name>A0ABX0CF89_9BIFI</name>
<evidence type="ECO:0000313" key="3">
    <source>
        <dbReference type="EMBL" id="NEH11574.1"/>
    </source>
</evidence>
<protein>
    <recommendedName>
        <fullName evidence="2">DUF6591 domain-containing protein</fullName>
    </recommendedName>
</protein>
<dbReference type="PROSITE" id="PS51257">
    <property type="entry name" value="PROKAR_LIPOPROTEIN"/>
    <property type="match status" value="1"/>
</dbReference>
<gene>
    <name evidence="3" type="ORF">GFD18_05665</name>
</gene>
<evidence type="ECO:0000256" key="1">
    <source>
        <dbReference type="SAM" id="SignalP"/>
    </source>
</evidence>
<accession>A0ABX0CF89</accession>
<keyword evidence="4" id="KW-1185">Reference proteome</keyword>
<feature type="domain" description="DUF6591" evidence="2">
    <location>
        <begin position="193"/>
        <end position="284"/>
    </location>
</feature>
<dbReference type="InterPro" id="IPR046526">
    <property type="entry name" value="DUF6591"/>
</dbReference>
<dbReference type="Pfam" id="PF20234">
    <property type="entry name" value="DUF6591"/>
    <property type="match status" value="1"/>
</dbReference>
<organism evidence="3 4">
    <name type="scientific">Bifidobacterium saimiriisciurei</name>
    <dbReference type="NCBI Taxonomy" id="2661627"/>
    <lineage>
        <taxon>Bacteria</taxon>
        <taxon>Bacillati</taxon>
        <taxon>Actinomycetota</taxon>
        <taxon>Actinomycetes</taxon>
        <taxon>Bifidobacteriales</taxon>
        <taxon>Bifidobacteriaceae</taxon>
        <taxon>Bifidobacterium</taxon>
    </lineage>
</organism>